<feature type="signal peptide" evidence="1">
    <location>
        <begin position="1"/>
        <end position="19"/>
    </location>
</feature>
<feature type="chain" id="PRO_5028393822" evidence="1">
    <location>
        <begin position="20"/>
        <end position="283"/>
    </location>
</feature>
<dbReference type="EMBL" id="DRNH01000121">
    <property type="protein sequence ID" value="HFB53543.1"/>
    <property type="molecule type" value="Genomic_DNA"/>
</dbReference>
<gene>
    <name evidence="2" type="ORF">ENJ67_02310</name>
</gene>
<evidence type="ECO:0000256" key="1">
    <source>
        <dbReference type="SAM" id="SignalP"/>
    </source>
</evidence>
<reference evidence="2" key="1">
    <citation type="journal article" date="2020" name="mSystems">
        <title>Genome- and Community-Level Interaction Insights into Carbon Utilization and Element Cycling Functions of Hydrothermarchaeota in Hydrothermal Sediment.</title>
        <authorList>
            <person name="Zhou Z."/>
            <person name="Liu Y."/>
            <person name="Xu W."/>
            <person name="Pan J."/>
            <person name="Luo Z.H."/>
            <person name="Li M."/>
        </authorList>
    </citation>
    <scope>NUCLEOTIDE SEQUENCE [LARGE SCALE GENOMIC DNA]</scope>
    <source>
        <strain evidence="2">HyVt-507</strain>
    </source>
</reference>
<dbReference type="GO" id="GO:0005509">
    <property type="term" value="F:calcium ion binding"/>
    <property type="evidence" value="ECO:0007669"/>
    <property type="project" value="InterPro"/>
</dbReference>
<sequence length="283" mass="31073">MKKYLLLTAAALLSTTLFAYSDADMDGVEDSVDKCPNTPLTDLVDINGCTKKTIKTSNTTKSHYDVIIGANYAGSNYSSLNRTDTYSASLQADYYYGNFSLQAITSYYKTDGENYSENGLNDSFVGAAYNIKPTNDFVIRIGAGAILPTYDTTLNNNETDYTGSVNLSYTVGKVNLFGGYIYTMINDTDTVDNNVSYKYHDTNAYSAGLGYYFTNKLYMSAAYNQSNSIYKSIDGASVEDIKTASLYGYYAIDKSHFLIFSYANGLSDSASDHAASVKLGFYF</sequence>
<comment type="caution">
    <text evidence="2">The sequence shown here is derived from an EMBL/GenBank/DDBJ whole genome shotgun (WGS) entry which is preliminary data.</text>
</comment>
<dbReference type="AlphaFoldDB" id="A0A7C3C3H0"/>
<dbReference type="SUPFAM" id="SSF103647">
    <property type="entry name" value="TSP type-3 repeat"/>
    <property type="match status" value="1"/>
</dbReference>
<dbReference type="SUPFAM" id="SSF56935">
    <property type="entry name" value="Porins"/>
    <property type="match status" value="1"/>
</dbReference>
<organism evidence="2">
    <name type="scientific">Sulfurimonas autotrophica</name>
    <dbReference type="NCBI Taxonomy" id="202747"/>
    <lineage>
        <taxon>Bacteria</taxon>
        <taxon>Pseudomonadati</taxon>
        <taxon>Campylobacterota</taxon>
        <taxon>Epsilonproteobacteria</taxon>
        <taxon>Campylobacterales</taxon>
        <taxon>Sulfurimonadaceae</taxon>
        <taxon>Sulfurimonas</taxon>
    </lineage>
</organism>
<name>A0A7C3C3H0_9BACT</name>
<dbReference type="Gene3D" id="2.40.160.10">
    <property type="entry name" value="Porin"/>
    <property type="match status" value="1"/>
</dbReference>
<dbReference type="Proteomes" id="UP000886390">
    <property type="component" value="Unassembled WGS sequence"/>
</dbReference>
<accession>A0A7C3C3H0</accession>
<keyword evidence="1" id="KW-0732">Signal</keyword>
<evidence type="ECO:0000313" key="2">
    <source>
        <dbReference type="EMBL" id="HFB53543.1"/>
    </source>
</evidence>
<dbReference type="InterPro" id="IPR023614">
    <property type="entry name" value="Porin_dom_sf"/>
</dbReference>
<proteinExistence type="predicted"/>
<protein>
    <submittedName>
        <fullName evidence="2">DUF3187 domain-containing protein</fullName>
    </submittedName>
</protein>
<dbReference type="InterPro" id="IPR028974">
    <property type="entry name" value="TSP_type-3_rpt"/>
</dbReference>